<dbReference type="OMA" id="EHETYPG"/>
<dbReference type="STRING" id="37360.A0A0G4ILX0"/>
<proteinExistence type="predicted"/>
<evidence type="ECO:0000313" key="4">
    <source>
        <dbReference type="EMBL" id="SPQ93311.1"/>
    </source>
</evidence>
<keyword evidence="1" id="KW-1133">Transmembrane helix</keyword>
<reference evidence="4 6" key="2">
    <citation type="submission" date="2018-03" db="EMBL/GenBank/DDBJ databases">
        <authorList>
            <person name="Fogelqvist J."/>
        </authorList>
    </citation>
    <scope>NUCLEOTIDE SEQUENCE [LARGE SCALE GENOMIC DNA]</scope>
</reference>
<evidence type="ECO:0000313" key="5">
    <source>
        <dbReference type="Proteomes" id="UP000039324"/>
    </source>
</evidence>
<geneLocation type="mitochondrion" evidence="4"/>
<dbReference type="EMBL" id="OVEO01000001">
    <property type="protein sequence ID" value="SPQ93311.1"/>
    <property type="molecule type" value="Genomic_DNA"/>
</dbReference>
<evidence type="ECO:0000313" key="6">
    <source>
        <dbReference type="Proteomes" id="UP000290189"/>
    </source>
</evidence>
<dbReference type="AlphaFoldDB" id="A0A0G4ILX0"/>
<reference evidence="3 5" key="1">
    <citation type="submission" date="2015-02" db="EMBL/GenBank/DDBJ databases">
        <authorList>
            <person name="Chooi Y.-H."/>
        </authorList>
    </citation>
    <scope>NUCLEOTIDE SEQUENCE [LARGE SCALE GENOMIC DNA]</scope>
    <source>
        <strain evidence="3">E3</strain>
    </source>
</reference>
<dbReference type="EMBL" id="CDSF01000046">
    <property type="protein sequence ID" value="CEO96144.1"/>
    <property type="molecule type" value="Genomic_DNA"/>
</dbReference>
<dbReference type="SUPFAM" id="SSF56300">
    <property type="entry name" value="Metallo-dependent phosphatases"/>
    <property type="match status" value="1"/>
</dbReference>
<feature type="domain" description="PhoD-like phosphatase metallophosphatase" evidence="2">
    <location>
        <begin position="172"/>
        <end position="436"/>
    </location>
</feature>
<evidence type="ECO:0000313" key="3">
    <source>
        <dbReference type="EMBL" id="CEO96144.1"/>
    </source>
</evidence>
<organism evidence="3 5">
    <name type="scientific">Plasmodiophora brassicae</name>
    <name type="common">Clubroot disease agent</name>
    <dbReference type="NCBI Taxonomy" id="37360"/>
    <lineage>
        <taxon>Eukaryota</taxon>
        <taxon>Sar</taxon>
        <taxon>Rhizaria</taxon>
        <taxon>Endomyxa</taxon>
        <taxon>Phytomyxea</taxon>
        <taxon>Plasmodiophorida</taxon>
        <taxon>Plasmodiophoridae</taxon>
        <taxon>Plasmodiophora</taxon>
    </lineage>
</organism>
<evidence type="ECO:0000256" key="1">
    <source>
        <dbReference type="SAM" id="Phobius"/>
    </source>
</evidence>
<accession>A0A0G4ILX0</accession>
<feature type="transmembrane region" description="Helical" evidence="1">
    <location>
        <begin position="12"/>
        <end position="37"/>
    </location>
</feature>
<keyword evidence="4" id="KW-0496">Mitochondrion</keyword>
<dbReference type="Proteomes" id="UP000290189">
    <property type="component" value="Unassembled WGS sequence"/>
</dbReference>
<dbReference type="Pfam" id="PF09423">
    <property type="entry name" value="PhoD"/>
    <property type="match status" value="1"/>
</dbReference>
<dbReference type="PANTHER" id="PTHR37031">
    <property type="entry name" value="METALLOPHOSPHATASE BINDING DOMAIN PROTEIN"/>
    <property type="match status" value="1"/>
</dbReference>
<sequence length="540" mass="59441">MDSRWSIRGSALGGDGWVISVVAMRHGVVLVVVAFAISIGSLQVASQPLLVVIGDVGAHHARILYDALDRSVVGEYAVAVARAEGQVVVKDTLVIENAARVWILTGLDEGTTYEIELVMSGRKPTTGRFATLPPLGTPFTILAVSCNNIDADKDSSFIEQLMGRGDVANRLGTIHMGDQIYADHIFKSWKAGGRVGGYAELLEKFRETYRRTWSYPSMRRLLSQAANWMVMDDHDIINNVDADHFRQGRNLLLRAGRQALLEYQIQLRTDVMDMTSDGFLSPLDAHYERQIGPIGFVFIDTRLHRTFHYEPDHPFLGERQLRQVSANIERFASDPSVQRVVIVTSVPLMFAPSARLAYLADLVEGDKLASHRLHRRESGALLDLAGRFSNQTTLLAGDVHMYLKSQICPTGQPQSSSCFEQVVTSGLTVASTASNQVKVLFFHFLCVFLGARDLGGWSYAPVEVNVGHNAVLISSNGDAPFSVSPIFHMAPSRWAANAQAVFNWGFAVSVWAIPAFIVTGTVLTGTTYSMCCQRSRRVPN</sequence>
<dbReference type="Proteomes" id="UP000039324">
    <property type="component" value="Unassembled WGS sequence"/>
</dbReference>
<dbReference type="InterPro" id="IPR029052">
    <property type="entry name" value="Metallo-depent_PP-like"/>
</dbReference>
<dbReference type="PANTHER" id="PTHR37031:SF2">
    <property type="entry name" value="PHOD-LIKE PHOSPHATASE METALLOPHOSPHATASE DOMAIN-CONTAINING PROTEIN"/>
    <property type="match status" value="1"/>
</dbReference>
<keyword evidence="5" id="KW-1185">Reference proteome</keyword>
<dbReference type="InterPro" id="IPR038607">
    <property type="entry name" value="PhoD-like_sf"/>
</dbReference>
<dbReference type="Gene3D" id="3.60.21.70">
    <property type="entry name" value="PhoD-like phosphatase"/>
    <property type="match status" value="1"/>
</dbReference>
<keyword evidence="1" id="KW-0812">Transmembrane</keyword>
<dbReference type="InterPro" id="IPR018946">
    <property type="entry name" value="PhoD-like_MPP"/>
</dbReference>
<evidence type="ECO:0000259" key="2">
    <source>
        <dbReference type="Pfam" id="PF09423"/>
    </source>
</evidence>
<protein>
    <recommendedName>
        <fullName evidence="2">PhoD-like phosphatase metallophosphatase domain-containing protein</fullName>
    </recommendedName>
</protein>
<gene>
    <name evidence="3" type="ORF">PBRA_004834</name>
    <name evidence="4" type="ORF">PLBR_LOCUS526</name>
</gene>
<feature type="transmembrane region" description="Helical" evidence="1">
    <location>
        <begin position="501"/>
        <end position="528"/>
    </location>
</feature>
<dbReference type="OrthoDB" id="2419400at2759"/>
<keyword evidence="1" id="KW-0472">Membrane</keyword>
<name>A0A0G4ILX0_PLABS</name>